<feature type="compositionally biased region" description="Acidic residues" evidence="2">
    <location>
        <begin position="43"/>
        <end position="67"/>
    </location>
</feature>
<evidence type="ECO:0000256" key="3">
    <source>
        <dbReference type="SAM" id="Phobius"/>
    </source>
</evidence>
<dbReference type="EMBL" id="CP071091">
    <property type="protein sequence ID" value="QSQ14640.1"/>
    <property type="molecule type" value="Genomic_DNA"/>
</dbReference>
<dbReference type="SUPFAM" id="SSF48452">
    <property type="entry name" value="TPR-like"/>
    <property type="match status" value="1"/>
</dbReference>
<feature type="transmembrane region" description="Helical" evidence="3">
    <location>
        <begin position="698"/>
        <end position="717"/>
    </location>
</feature>
<evidence type="ECO:0000256" key="4">
    <source>
        <dbReference type="SAM" id="SignalP"/>
    </source>
</evidence>
<keyword evidence="3" id="KW-0472">Membrane</keyword>
<feature type="region of interest" description="Disordered" evidence="2">
    <location>
        <begin position="32"/>
        <end position="107"/>
    </location>
</feature>
<feature type="transmembrane region" description="Helical" evidence="3">
    <location>
        <begin position="642"/>
        <end position="661"/>
    </location>
</feature>
<evidence type="ECO:0000256" key="2">
    <source>
        <dbReference type="SAM" id="MobiDB-lite"/>
    </source>
</evidence>
<dbReference type="Proteomes" id="UP000663090">
    <property type="component" value="Chromosome"/>
</dbReference>
<keyword evidence="3" id="KW-0812">Transmembrane</keyword>
<organism evidence="5 6">
    <name type="scientific">Myxococcus landrumensis</name>
    <dbReference type="NCBI Taxonomy" id="2813577"/>
    <lineage>
        <taxon>Bacteria</taxon>
        <taxon>Pseudomonadati</taxon>
        <taxon>Myxococcota</taxon>
        <taxon>Myxococcia</taxon>
        <taxon>Myxococcales</taxon>
        <taxon>Cystobacterineae</taxon>
        <taxon>Myxococcaceae</taxon>
        <taxon>Myxococcus</taxon>
    </lineage>
</organism>
<keyword evidence="3" id="KW-1133">Transmembrane helix</keyword>
<dbReference type="PROSITE" id="PS50005">
    <property type="entry name" value="TPR"/>
    <property type="match status" value="1"/>
</dbReference>
<proteinExistence type="predicted"/>
<feature type="chain" id="PRO_5045069057" description="Tetratricopeptide repeat protein" evidence="4">
    <location>
        <begin position="25"/>
        <end position="727"/>
    </location>
</feature>
<dbReference type="Gene3D" id="1.25.40.10">
    <property type="entry name" value="Tetratricopeptide repeat domain"/>
    <property type="match status" value="1"/>
</dbReference>
<feature type="signal peptide" evidence="4">
    <location>
        <begin position="1"/>
        <end position="24"/>
    </location>
</feature>
<sequence>MIRLPLSALLLWGLLLLTPALASAQLEAPTRLQEVDPGPLEPDLQEEPLDAQESDDAGAPDDEEVERDEAPRKSPRGAKAKEEAPSAQVRPVGGTLPPQAGGAAPVVVPPRPVLSPVLVPRMSDAEVLQVWDRWRKARATNDSVSAEKAQRELATLRQELLAADLEPISVGFVREAGVRGRAGDMAGALQLAELAVELSPRLPQARFELAELYALAAPEKVGRVFGQLRAAFVSMALDPRYRGPALADLGSLLLLAWSATAVALVGLLFIRRVRYALHDFHHLLPRAVARWQSGLLGVLLLGLALTLGMGLLPRLLVLLAVVVPYLTRRERVLSAVLLAGLGLAPLAAGQLTRVTAFAGTPAEDVFVLERGGLSAEGAVARVKARHESRAATYAELMALGYYESRRGLLEDARAHFKAASALRSGDARLLTRFGNTLVGLGDVDGAAQLYAQASQADPRMAAPHYNLAQIYRRKAKTLPDEEVGKELDRAATATASAQALDGSLLLREPPPDDRLLLNLLMLSPLVPESEWLSLADGRVAGQRVEAQLGRWLLPGVEPGPVAWALPAVVAVLLGLWGMLAEKLKAANGCERCGRPVCRRCDPELVSGGTQCGQCVNVFSRRGLVPQNLRQRKADQVERHQAWAGRVAYAVGAVLSGAGHVFSGGAVRGALYAFLFLFALAATLLHHGLVRAPYGDVPLYFKLVPAVVLLVGVHLMSLRGLRRLRRGE</sequence>
<name>A0ABX7N7E1_9BACT</name>
<dbReference type="InterPro" id="IPR011990">
    <property type="entry name" value="TPR-like_helical_dom_sf"/>
</dbReference>
<dbReference type="InterPro" id="IPR019734">
    <property type="entry name" value="TPR_rpt"/>
</dbReference>
<feature type="transmembrane region" description="Helical" evidence="3">
    <location>
        <begin position="249"/>
        <end position="270"/>
    </location>
</feature>
<evidence type="ECO:0008006" key="7">
    <source>
        <dbReference type="Google" id="ProtNLM"/>
    </source>
</evidence>
<evidence type="ECO:0000256" key="1">
    <source>
        <dbReference type="PROSITE-ProRule" id="PRU00339"/>
    </source>
</evidence>
<feature type="repeat" description="TPR" evidence="1">
    <location>
        <begin position="427"/>
        <end position="460"/>
    </location>
</feature>
<evidence type="ECO:0000313" key="5">
    <source>
        <dbReference type="EMBL" id="QSQ14640.1"/>
    </source>
</evidence>
<keyword evidence="6" id="KW-1185">Reference proteome</keyword>
<reference evidence="5 6" key="1">
    <citation type="submission" date="2021-02" db="EMBL/GenBank/DDBJ databases">
        <title>De Novo genome assembly of isolated myxobacteria.</title>
        <authorList>
            <person name="Stevens D.C."/>
        </authorList>
    </citation>
    <scope>NUCLEOTIDE SEQUENCE [LARGE SCALE GENOMIC DNA]</scope>
    <source>
        <strain evidence="5 6">SCHIC003</strain>
    </source>
</reference>
<accession>A0ABX7N7E1</accession>
<evidence type="ECO:0000313" key="6">
    <source>
        <dbReference type="Proteomes" id="UP000663090"/>
    </source>
</evidence>
<keyword evidence="4" id="KW-0732">Signal</keyword>
<protein>
    <recommendedName>
        <fullName evidence="7">Tetratricopeptide repeat protein</fullName>
    </recommendedName>
</protein>
<feature type="transmembrane region" description="Helical" evidence="3">
    <location>
        <begin position="560"/>
        <end position="579"/>
    </location>
</feature>
<feature type="transmembrane region" description="Helical" evidence="3">
    <location>
        <begin position="291"/>
        <end position="312"/>
    </location>
</feature>
<feature type="transmembrane region" description="Helical" evidence="3">
    <location>
        <begin position="668"/>
        <end position="686"/>
    </location>
</feature>
<gene>
    <name evidence="5" type="ORF">JY572_00640</name>
</gene>
<keyword evidence="1" id="KW-0802">TPR repeat</keyword>